<feature type="region of interest" description="Disordered" evidence="2">
    <location>
        <begin position="1"/>
        <end position="22"/>
    </location>
</feature>
<gene>
    <name evidence="3" type="ORF">GGP41_009602</name>
</gene>
<feature type="coiled-coil region" evidence="1">
    <location>
        <begin position="437"/>
        <end position="516"/>
    </location>
</feature>
<sequence>MASNSRVYGKKGRGQRTSSIHPLVNVQAANDEDMTDCDSENTFRPEASSPIDEEFDSIALGRTELLHLGNTSTVYLKSVALPIDPDFQMQAKAQARRSRYDYGAKLELKYSCVAAAAFQEEEFDKHSVVDIGEGLYRLSAIMASIPLEVLRLIVNGNLCKAIHDGNSKVAEYYSEDAAWQQNVNGKNRSAAIYIRHLVDKEHNAPTPQQCRKVNRRLRSYISGDRQYFHDAVALDNARNYRSSIEDIQNGRHHHLQGLIKRAQQIITFCAALETRLSELGPDLDNVALEKPLKYVGYSINVTARGAQHDKGDTSWFQQMALDAFRLEAPNAGFRFEGHTVCFMAHPHEVSIAESLIGIITNSMIETGGGFGVFQGGVQTTSARLPGLDDTARAVFWKQCNHWRIENTPYHDNLNFDYKRLMALQKDEDSMLQSCSRLEELKKTHDEQCKQIEAGKAREFKNKEQDRALIADTREDLNKLEQEMTSEFKEAGLLDVIQDLREDMDAAEKQLDEAHESA</sequence>
<evidence type="ECO:0000313" key="3">
    <source>
        <dbReference type="EMBL" id="KAF5845747.1"/>
    </source>
</evidence>
<evidence type="ECO:0000313" key="4">
    <source>
        <dbReference type="Proteomes" id="UP000624244"/>
    </source>
</evidence>
<dbReference type="EMBL" id="WNKQ01000018">
    <property type="protein sequence ID" value="KAF5845747.1"/>
    <property type="molecule type" value="Genomic_DNA"/>
</dbReference>
<name>A0A8H6DRW1_COCSA</name>
<proteinExistence type="predicted"/>
<reference evidence="3" key="1">
    <citation type="submission" date="2019-11" db="EMBL/GenBank/DDBJ databases">
        <title>Bipolaris sorokiniana Genome sequencing.</title>
        <authorList>
            <person name="Wang H."/>
        </authorList>
    </citation>
    <scope>NUCLEOTIDE SEQUENCE</scope>
</reference>
<dbReference type="Proteomes" id="UP000624244">
    <property type="component" value="Unassembled WGS sequence"/>
</dbReference>
<organism evidence="3 4">
    <name type="scientific">Cochliobolus sativus</name>
    <name type="common">Common root rot and spot blotch fungus</name>
    <name type="synonym">Bipolaris sorokiniana</name>
    <dbReference type="NCBI Taxonomy" id="45130"/>
    <lineage>
        <taxon>Eukaryota</taxon>
        <taxon>Fungi</taxon>
        <taxon>Dikarya</taxon>
        <taxon>Ascomycota</taxon>
        <taxon>Pezizomycotina</taxon>
        <taxon>Dothideomycetes</taxon>
        <taxon>Pleosporomycetidae</taxon>
        <taxon>Pleosporales</taxon>
        <taxon>Pleosporineae</taxon>
        <taxon>Pleosporaceae</taxon>
        <taxon>Bipolaris</taxon>
    </lineage>
</organism>
<keyword evidence="1" id="KW-0175">Coiled coil</keyword>
<evidence type="ECO:0000256" key="1">
    <source>
        <dbReference type="SAM" id="Coils"/>
    </source>
</evidence>
<accession>A0A8H6DRW1</accession>
<comment type="caution">
    <text evidence="3">The sequence shown here is derived from an EMBL/GenBank/DDBJ whole genome shotgun (WGS) entry which is preliminary data.</text>
</comment>
<protein>
    <submittedName>
        <fullName evidence="3">Uncharacterized protein</fullName>
    </submittedName>
</protein>
<dbReference type="AlphaFoldDB" id="A0A8H6DRW1"/>
<evidence type="ECO:0000256" key="2">
    <source>
        <dbReference type="SAM" id="MobiDB-lite"/>
    </source>
</evidence>